<dbReference type="RefSeq" id="XP_016606050.1">
    <property type="nucleotide sequence ID" value="XM_016754635.1"/>
</dbReference>
<dbReference type="EMBL" id="KQ257461">
    <property type="protein sequence ID" value="KNC98010.1"/>
    <property type="molecule type" value="Genomic_DNA"/>
</dbReference>
<dbReference type="GeneID" id="27689731"/>
<feature type="region of interest" description="Disordered" evidence="1">
    <location>
        <begin position="341"/>
        <end position="373"/>
    </location>
</feature>
<evidence type="ECO:0000313" key="2">
    <source>
        <dbReference type="EMBL" id="KNC98010.1"/>
    </source>
</evidence>
<proteinExistence type="predicted"/>
<organism evidence="2 3">
    <name type="scientific">Spizellomyces punctatus (strain DAOM BR117)</name>
    <dbReference type="NCBI Taxonomy" id="645134"/>
    <lineage>
        <taxon>Eukaryota</taxon>
        <taxon>Fungi</taxon>
        <taxon>Fungi incertae sedis</taxon>
        <taxon>Chytridiomycota</taxon>
        <taxon>Chytridiomycota incertae sedis</taxon>
        <taxon>Chytridiomycetes</taxon>
        <taxon>Spizellomycetales</taxon>
        <taxon>Spizellomycetaceae</taxon>
        <taxon>Spizellomyces</taxon>
    </lineage>
</organism>
<protein>
    <submittedName>
        <fullName evidence="2">Uncharacterized protein</fullName>
    </submittedName>
</protein>
<keyword evidence="3" id="KW-1185">Reference proteome</keyword>
<dbReference type="VEuPathDB" id="FungiDB:SPPG_06430"/>
<accession>A0A0L0H8Z8</accession>
<reference evidence="2 3" key="1">
    <citation type="submission" date="2009-08" db="EMBL/GenBank/DDBJ databases">
        <title>The Genome Sequence of Spizellomyces punctatus strain DAOM BR117.</title>
        <authorList>
            <consortium name="The Broad Institute Genome Sequencing Platform"/>
            <person name="Russ C."/>
            <person name="Cuomo C."/>
            <person name="Shea T."/>
            <person name="Young S.K."/>
            <person name="Zeng Q."/>
            <person name="Koehrsen M."/>
            <person name="Haas B."/>
            <person name="Borodovsky M."/>
            <person name="Guigo R."/>
            <person name="Alvarado L."/>
            <person name="Berlin A."/>
            <person name="Bochicchio J."/>
            <person name="Borenstein D."/>
            <person name="Chapman S."/>
            <person name="Chen Z."/>
            <person name="Engels R."/>
            <person name="Freedman E."/>
            <person name="Gellesch M."/>
            <person name="Goldberg J."/>
            <person name="Griggs A."/>
            <person name="Gujja S."/>
            <person name="Heiman D."/>
            <person name="Hepburn T."/>
            <person name="Howarth C."/>
            <person name="Jen D."/>
            <person name="Larson L."/>
            <person name="Lewis B."/>
            <person name="Mehta T."/>
            <person name="Park D."/>
            <person name="Pearson M."/>
            <person name="Roberts A."/>
            <person name="Saif S."/>
            <person name="Shenoy N."/>
            <person name="Sisk P."/>
            <person name="Stolte C."/>
            <person name="Sykes S."/>
            <person name="Thomson T."/>
            <person name="Walk T."/>
            <person name="White J."/>
            <person name="Yandava C."/>
            <person name="Burger G."/>
            <person name="Gray M.W."/>
            <person name="Holland P.W.H."/>
            <person name="King N."/>
            <person name="Lang F.B.F."/>
            <person name="Roger A.J."/>
            <person name="Ruiz-Trillo I."/>
            <person name="Lander E."/>
            <person name="Nusbaum C."/>
        </authorList>
    </citation>
    <scope>NUCLEOTIDE SEQUENCE [LARGE SCALE GENOMIC DNA]</scope>
    <source>
        <strain evidence="2 3">DAOM BR117</strain>
    </source>
</reference>
<evidence type="ECO:0000313" key="3">
    <source>
        <dbReference type="Proteomes" id="UP000053201"/>
    </source>
</evidence>
<dbReference type="Proteomes" id="UP000053201">
    <property type="component" value="Unassembled WGS sequence"/>
</dbReference>
<dbReference type="InParanoid" id="A0A0L0H8Z8"/>
<evidence type="ECO:0000256" key="1">
    <source>
        <dbReference type="SAM" id="MobiDB-lite"/>
    </source>
</evidence>
<dbReference type="AlphaFoldDB" id="A0A0L0H8Z8"/>
<dbReference type="OrthoDB" id="2159049at2759"/>
<name>A0A0L0H8Z8_SPIPD</name>
<sequence length="373" mass="42459">MRIPTSEECKDAACMREQHVKAQLRKLGKTPLPLGAVLEEAMAAVALRTEAESPVHSFIFDLEEMEELCARDPAALPSEDLDYVRTLWNNRPSKKYFRRDPADKYERFTTRGLRMCADFMSRLETMVSQGSTFAQLLGAVAGEAAEDEEPFLELYGVIFNFCMEWRSQRVWKDGADHMRQWDKLFDALAPKNIRFAEPCSSPPSMPPLSSIMKRWQTPDGDTLVCMVAKKTTWVDDPDEAEQAILRATKASKDAMDQILRRLRRTVETWVSVTLGRHWTLRCSYRLASGVIVTGNVGTWLLPNCFSSFPRLLGICRIVLLWGLALEDVAREIRCDWIGSPPRGPLRIAETFSPPKPEPMSEEEASPSRKRSRR</sequence>
<gene>
    <name evidence="2" type="ORF">SPPG_06430</name>
</gene>